<keyword evidence="3 7" id="KW-0812">Transmembrane</keyword>
<dbReference type="Pfam" id="PF06271">
    <property type="entry name" value="RDD"/>
    <property type="match status" value="1"/>
</dbReference>
<evidence type="ECO:0000256" key="4">
    <source>
        <dbReference type="ARBA" id="ARBA00022989"/>
    </source>
</evidence>
<keyword evidence="5 7" id="KW-0472">Membrane</keyword>
<dbReference type="AlphaFoldDB" id="G8WTX0"/>
<feature type="domain" description="RDD" evidence="8">
    <location>
        <begin position="236"/>
        <end position="385"/>
    </location>
</feature>
<dbReference type="KEGG" id="scy:SCATT_19440"/>
<dbReference type="InterPro" id="IPR051791">
    <property type="entry name" value="Pra-immunoreactive"/>
</dbReference>
<dbReference type="Pfam" id="PF10708">
    <property type="entry name" value="DUF2510"/>
    <property type="match status" value="1"/>
</dbReference>
<evidence type="ECO:0008006" key="12">
    <source>
        <dbReference type="Google" id="ProtNLM"/>
    </source>
</evidence>
<evidence type="ECO:0000256" key="1">
    <source>
        <dbReference type="ARBA" id="ARBA00004651"/>
    </source>
</evidence>
<dbReference type="GO" id="GO:0005886">
    <property type="term" value="C:plasma membrane"/>
    <property type="evidence" value="ECO:0007669"/>
    <property type="project" value="UniProtKB-SubCell"/>
</dbReference>
<dbReference type="InterPro" id="IPR018929">
    <property type="entry name" value="DUF2510"/>
</dbReference>
<evidence type="ECO:0000313" key="10">
    <source>
        <dbReference type="EMBL" id="AEW94315.1"/>
    </source>
</evidence>
<feature type="transmembrane region" description="Helical" evidence="7">
    <location>
        <begin position="288"/>
        <end position="312"/>
    </location>
</feature>
<dbReference type="STRING" id="1003195.SCATT_19440"/>
<organism evidence="10 11">
    <name type="scientific">Streptantibioticus cattleyicolor (strain ATCC 35852 / DSM 46488 / JCM 4925 / NBRC 14057 / NRRL 8057)</name>
    <name type="common">Streptomyces cattleya</name>
    <dbReference type="NCBI Taxonomy" id="1003195"/>
    <lineage>
        <taxon>Bacteria</taxon>
        <taxon>Bacillati</taxon>
        <taxon>Actinomycetota</taxon>
        <taxon>Actinomycetes</taxon>
        <taxon>Kitasatosporales</taxon>
        <taxon>Streptomycetaceae</taxon>
        <taxon>Streptantibioticus</taxon>
    </lineage>
</organism>
<dbReference type="HOGENOM" id="CLU_026159_0_0_11"/>
<evidence type="ECO:0000259" key="8">
    <source>
        <dbReference type="Pfam" id="PF06271"/>
    </source>
</evidence>
<evidence type="ECO:0000259" key="9">
    <source>
        <dbReference type="Pfam" id="PF10708"/>
    </source>
</evidence>
<protein>
    <recommendedName>
        <fullName evidence="12">RDD family protein</fullName>
    </recommendedName>
</protein>
<reference evidence="11" key="1">
    <citation type="submission" date="2011-12" db="EMBL/GenBank/DDBJ databases">
        <title>Complete genome sequence of Streptomyces cattleya strain DSM 46488.</title>
        <authorList>
            <person name="Ou H.-Y."/>
            <person name="Li P."/>
            <person name="Zhao C."/>
            <person name="O'Hagan D."/>
            <person name="Deng Z."/>
        </authorList>
    </citation>
    <scope>NUCLEOTIDE SEQUENCE [LARGE SCALE GENOMIC DNA]</scope>
    <source>
        <strain evidence="11">ATCC 35852 / DSM 46488 / JCM 4925 / NBRC 14057 / NRRL 8057</strain>
    </source>
</reference>
<evidence type="ECO:0000256" key="5">
    <source>
        <dbReference type="ARBA" id="ARBA00023136"/>
    </source>
</evidence>
<dbReference type="InterPro" id="IPR010432">
    <property type="entry name" value="RDD"/>
</dbReference>
<dbReference type="Proteomes" id="UP000007842">
    <property type="component" value="Chromosome"/>
</dbReference>
<dbReference type="EMBL" id="CP003219">
    <property type="protein sequence ID" value="AEW94315.1"/>
    <property type="molecule type" value="Genomic_DNA"/>
</dbReference>
<evidence type="ECO:0000256" key="2">
    <source>
        <dbReference type="ARBA" id="ARBA00022475"/>
    </source>
</evidence>
<evidence type="ECO:0000256" key="3">
    <source>
        <dbReference type="ARBA" id="ARBA00022692"/>
    </source>
</evidence>
<sequence>MTSAGAGSNGPRAGYYPDPSIPGYVRYWDGTAWVPGTSRPEPKPGEVLAPPPGALDPSAVQAAPPAAPRPRTVDQSGVMFLDEDPQAPVAEVPKDEPAPPAPAAPSAWGTGPARPPAAGQGRVTWGRAEEPQAPPAPAPSAPVSGPAYGYPQAPSGGYGYPRHAPPVETPATPAAGPEQVPWQRQIEQLARAGSDPSSGTKAAPLPGADPAAGTALPWRPPVSNPFLDTQDPARPAGTARRLAARVIDTLIVGAVVGAGAFPLVLAALRHIHDKIEAARRTGETVQVWLIDGTTGAILAAVLGALLVAGVLYEALPTVKWGRTLGKKLVNVRVLDIESQLTPGFGQALRRVLVRQLLGFVVVGVVDVAWCLFDRPWRQCWHDKAARTFVAGG</sequence>
<accession>G8WTX0</accession>
<keyword evidence="2" id="KW-1003">Cell membrane</keyword>
<name>G8WTX0_STREN</name>
<dbReference type="RefSeq" id="WP_014627737.1">
    <property type="nucleotide sequence ID" value="NC_016111.1"/>
</dbReference>
<comment type="subcellular location">
    <subcellularLocation>
        <location evidence="1">Cell membrane</location>
        <topology evidence="1">Multi-pass membrane protein</topology>
    </subcellularLocation>
</comment>
<gene>
    <name evidence="10" type="ordered locus">SCATT_19440</name>
</gene>
<feature type="compositionally biased region" description="Low complexity" evidence="6">
    <location>
        <begin position="202"/>
        <end position="217"/>
    </location>
</feature>
<proteinExistence type="predicted"/>
<keyword evidence="4 7" id="KW-1133">Transmembrane helix</keyword>
<dbReference type="PANTHER" id="PTHR36115:SF4">
    <property type="entry name" value="MEMBRANE PROTEIN"/>
    <property type="match status" value="1"/>
</dbReference>
<keyword evidence="11" id="KW-1185">Reference proteome</keyword>
<feature type="compositionally biased region" description="Low complexity" evidence="6">
    <location>
        <begin position="169"/>
        <end position="178"/>
    </location>
</feature>
<feature type="region of interest" description="Disordered" evidence="6">
    <location>
        <begin position="31"/>
        <end position="234"/>
    </location>
</feature>
<feature type="domain" description="DUF2510" evidence="9">
    <location>
        <begin position="13"/>
        <end position="44"/>
    </location>
</feature>
<evidence type="ECO:0000256" key="6">
    <source>
        <dbReference type="SAM" id="MobiDB-lite"/>
    </source>
</evidence>
<evidence type="ECO:0000256" key="7">
    <source>
        <dbReference type="SAM" id="Phobius"/>
    </source>
</evidence>
<feature type="transmembrane region" description="Helical" evidence="7">
    <location>
        <begin position="352"/>
        <end position="372"/>
    </location>
</feature>
<dbReference type="eggNOG" id="COG1714">
    <property type="taxonomic scope" value="Bacteria"/>
</dbReference>
<evidence type="ECO:0000313" key="11">
    <source>
        <dbReference type="Proteomes" id="UP000007842"/>
    </source>
</evidence>
<feature type="transmembrane region" description="Helical" evidence="7">
    <location>
        <begin position="250"/>
        <end position="268"/>
    </location>
</feature>
<dbReference type="PATRIC" id="fig|1003195.29.peg.1953"/>
<dbReference type="PANTHER" id="PTHR36115">
    <property type="entry name" value="PROLINE-RICH ANTIGEN HOMOLOG-RELATED"/>
    <property type="match status" value="1"/>
</dbReference>